<comment type="similarity">
    <text evidence="3">Belongs to the DEAD box helicase family. DEAH subfamily. DDX11/CHL1 sub-subfamily.</text>
</comment>
<dbReference type="Pfam" id="PF13307">
    <property type="entry name" value="Helicase_C_2"/>
    <property type="match status" value="1"/>
</dbReference>
<evidence type="ECO:0000256" key="10">
    <source>
        <dbReference type="ARBA" id="ARBA00022840"/>
    </source>
</evidence>
<dbReference type="PANTHER" id="PTHR11472:SF41">
    <property type="entry name" value="ATP-DEPENDENT DNA HELICASE DDX11-RELATED"/>
    <property type="match status" value="1"/>
</dbReference>
<dbReference type="FunFam" id="3.40.50.300:FF:001372">
    <property type="entry name" value="ATP-dependent DNA helicase chl1"/>
    <property type="match status" value="1"/>
</dbReference>
<reference evidence="26" key="1">
    <citation type="journal article" date="2012" name="PLoS Genet.">
        <title>The genomes of the fungal plant pathogens Cladosporium fulvum and Dothistroma septosporum reveal adaptation to different hosts and lifestyles but also signatures of common ancestry.</title>
        <authorList>
            <person name="de Wit P.J.G.M."/>
            <person name="van der Burgt A."/>
            <person name="Oekmen B."/>
            <person name="Stergiopoulos I."/>
            <person name="Abd-Elsalam K.A."/>
            <person name="Aerts A.L."/>
            <person name="Bahkali A.H."/>
            <person name="Beenen H.G."/>
            <person name="Chettri P."/>
            <person name="Cox M.P."/>
            <person name="Datema E."/>
            <person name="de Vries R.P."/>
            <person name="Dhillon B."/>
            <person name="Ganley A.R."/>
            <person name="Griffiths S.A."/>
            <person name="Guo Y."/>
            <person name="Hamelin R.C."/>
            <person name="Henrissat B."/>
            <person name="Kabir M.S."/>
            <person name="Jashni M.K."/>
            <person name="Kema G."/>
            <person name="Klaubauf S."/>
            <person name="Lapidus A."/>
            <person name="Levasseur A."/>
            <person name="Lindquist E."/>
            <person name="Mehrabi R."/>
            <person name="Ohm R.A."/>
            <person name="Owen T.J."/>
            <person name="Salamov A."/>
            <person name="Schwelm A."/>
            <person name="Schijlen E."/>
            <person name="Sun H."/>
            <person name="van den Burg H.A."/>
            <person name="van Ham R.C.H.J."/>
            <person name="Zhang S."/>
            <person name="Goodwin S.B."/>
            <person name="Grigoriev I.V."/>
            <person name="Collemare J."/>
            <person name="Bradshaw R.E."/>
        </authorList>
    </citation>
    <scope>NUCLEOTIDE SEQUENCE [LARGE SCALE GENOMIC DNA]</scope>
    <source>
        <strain evidence="26">NZE10 / CBS 128990</strain>
    </source>
</reference>
<feature type="compositionally biased region" description="Basic and acidic residues" evidence="23">
    <location>
        <begin position="112"/>
        <end position="123"/>
    </location>
</feature>
<accession>N1PHZ7</accession>
<dbReference type="GO" id="GO:0016818">
    <property type="term" value="F:hydrolase activity, acting on acid anhydrides, in phosphorus-containing anhydrides"/>
    <property type="evidence" value="ECO:0007669"/>
    <property type="project" value="InterPro"/>
</dbReference>
<evidence type="ECO:0000256" key="14">
    <source>
        <dbReference type="ARBA" id="ARBA00023235"/>
    </source>
</evidence>
<evidence type="ECO:0000256" key="22">
    <source>
        <dbReference type="ARBA" id="ARBA00048954"/>
    </source>
</evidence>
<gene>
    <name evidence="25" type="ORF">DOTSEDRAFT_81172</name>
</gene>
<dbReference type="InterPro" id="IPR013020">
    <property type="entry name" value="Rad3/Chl1-like"/>
</dbReference>
<dbReference type="PANTHER" id="PTHR11472">
    <property type="entry name" value="DNA REPAIR DEAD HELICASE RAD3/XP-D SUBFAMILY MEMBER"/>
    <property type="match status" value="1"/>
</dbReference>
<keyword evidence="9" id="KW-0347">Helicase</keyword>
<evidence type="ECO:0000256" key="6">
    <source>
        <dbReference type="ARBA" id="ARBA00022723"/>
    </source>
</evidence>
<evidence type="ECO:0000256" key="11">
    <source>
        <dbReference type="ARBA" id="ARBA00023004"/>
    </source>
</evidence>
<evidence type="ECO:0000256" key="19">
    <source>
        <dbReference type="ARBA" id="ARBA00044998"/>
    </source>
</evidence>
<dbReference type="GO" id="GO:0005524">
    <property type="term" value="F:ATP binding"/>
    <property type="evidence" value="ECO:0007669"/>
    <property type="project" value="UniProtKB-KW"/>
</dbReference>
<evidence type="ECO:0000256" key="17">
    <source>
        <dbReference type="ARBA" id="ARBA00029709"/>
    </source>
</evidence>
<evidence type="ECO:0000313" key="26">
    <source>
        <dbReference type="Proteomes" id="UP000016933"/>
    </source>
</evidence>
<dbReference type="InterPro" id="IPR014013">
    <property type="entry name" value="Helic_SF1/SF2_ATP-bd_DinG/Rad3"/>
</dbReference>
<evidence type="ECO:0000256" key="21">
    <source>
        <dbReference type="ARBA" id="ARBA00045702"/>
    </source>
</evidence>
<dbReference type="AlphaFoldDB" id="N1PHZ7"/>
<dbReference type="GO" id="GO:0031571">
    <property type="term" value="P:mitotic G1 DNA damage checkpoint signaling"/>
    <property type="evidence" value="ECO:0007669"/>
    <property type="project" value="EnsemblFungi"/>
</dbReference>
<feature type="domain" description="Helicase ATP-binding" evidence="24">
    <location>
        <begin position="2"/>
        <end position="419"/>
    </location>
</feature>
<dbReference type="GO" id="GO:0051536">
    <property type="term" value="F:iron-sulfur cluster binding"/>
    <property type="evidence" value="ECO:0007669"/>
    <property type="project" value="UniProtKB-KW"/>
</dbReference>
<evidence type="ECO:0000256" key="8">
    <source>
        <dbReference type="ARBA" id="ARBA00022801"/>
    </source>
</evidence>
<keyword evidence="10" id="KW-0067">ATP-binding</keyword>
<evidence type="ECO:0000259" key="24">
    <source>
        <dbReference type="PROSITE" id="PS51193"/>
    </source>
</evidence>
<dbReference type="SMART" id="SM00491">
    <property type="entry name" value="HELICc2"/>
    <property type="match status" value="1"/>
</dbReference>
<feature type="region of interest" description="Disordered" evidence="23">
    <location>
        <begin position="112"/>
        <end position="132"/>
    </location>
</feature>
<dbReference type="GO" id="GO:0036297">
    <property type="term" value="P:interstrand cross-link repair"/>
    <property type="evidence" value="ECO:0007669"/>
    <property type="project" value="EnsemblFungi"/>
</dbReference>
<comment type="subcellular location">
    <subcellularLocation>
        <location evidence="2">Nucleus</location>
    </subcellularLocation>
</comment>
<dbReference type="GO" id="GO:0034085">
    <property type="term" value="P:establishment of sister chromatid cohesion"/>
    <property type="evidence" value="ECO:0007669"/>
    <property type="project" value="EnsemblFungi"/>
</dbReference>
<dbReference type="InterPro" id="IPR006555">
    <property type="entry name" value="ATP-dep_Helicase_C"/>
</dbReference>
<dbReference type="Pfam" id="PF06733">
    <property type="entry name" value="DEAD_2"/>
    <property type="match status" value="1"/>
</dbReference>
<evidence type="ECO:0000256" key="4">
    <source>
        <dbReference type="ARBA" id="ARBA00016387"/>
    </source>
</evidence>
<dbReference type="FunFam" id="3.40.50.300:FF:002774">
    <property type="entry name" value="ATP-dependent DNA helicase chl1"/>
    <property type="match status" value="1"/>
</dbReference>
<keyword evidence="26" id="KW-1185">Reference proteome</keyword>
<dbReference type="InterPro" id="IPR045028">
    <property type="entry name" value="DinG/Rad3-like"/>
</dbReference>
<proteinExistence type="inferred from homology"/>
<dbReference type="InterPro" id="IPR006554">
    <property type="entry name" value="Helicase-like_DEXD_c2"/>
</dbReference>
<comment type="function">
    <text evidence="21">ATP-dependent DNA helicase important for chromosome transmission and normal cell cycle progression in G(2)/M. May have a role in changing DNA topology to allow the loading of proteins involved in maintaining sister chromatid cohesion in the vicinity of the centromeres. Has a specific role in chromosome segregation during meiosis II.</text>
</comment>
<evidence type="ECO:0000313" key="25">
    <source>
        <dbReference type="EMBL" id="EME42213.1"/>
    </source>
</evidence>
<sequence length="836" mass="94296">MATKNFHHPFEPYSIQLDFMTAMYDCIEEGSVGIFESPTGTGKSLSLLCASLTWLREHKRKTYDEVFATNEMDDDEPGWMIEAHREARTREIRQMRADLEARLSAIREREKELKERQANDKPVFKRQRRSADVKCNTGDEEQFVLDDYESDREGSSIEQPQYSAETTRMMQKMGMLPRPETRQNLDDDIDELKVFFCSRTHSQLSQFVGELRRVRMPPALPSEKTDGRDDSEQSTEQLKHLTFGSRKNLCINSKVNQLSSQVAINERCIELQQAKTVETKCPYMPTKDNEAQVLEFRDHALAKIRDIEDLAQLGAKREICPYYASRPAVGPAEIVTLPYPLLLQKSAREALGISVKGHVVIIDEAHNLMNAVESTYSAQISDLQLKRARDALIAYLQRFRHRLKGSNRSYVTQVVRVVDALLQFATRMRQGNVNGGTISPSALLAGKGVDQINLAKLVRYINDSRLARKVEGYVKFVATIEAEQTRSQTKSNDRGEVVDVPTLTHVQNFLLTLMNPSREGRFLWSKMEDGVALQYLLLDPSEHFREIVEDARSVILAGGTMSPMDDYRQQLFPYLHSIQTFSCDHLIPPSSLFVRAISSDEYGRIDFSFKARNDTSAVRLGNSILQISRKVKGGMVVFFPSYGYLEKVLSIWASQKIKSRLEGLKALFLDGRAMSAEDTFRAYSETIANDPRGAVLLSVIGGKLSEGINFSDNLGRCVVVVGLPYPNLETPEWIAKMQYLDDKAACRGEAKGKASREHAENVCMRSVNQAIGRAIRHKNDWASILLFDARYAEGRVQTKLPRWIKTSCDAKVSGALAGVVADLGGFFEQKAKIPPG</sequence>
<dbReference type="GO" id="GO:0000785">
    <property type="term" value="C:chromatin"/>
    <property type="evidence" value="ECO:0007669"/>
    <property type="project" value="EnsemblFungi"/>
</dbReference>
<dbReference type="GO" id="GO:0046872">
    <property type="term" value="F:metal ion binding"/>
    <property type="evidence" value="ECO:0007669"/>
    <property type="project" value="UniProtKB-KW"/>
</dbReference>
<dbReference type="PROSITE" id="PS51193">
    <property type="entry name" value="HELICASE_ATP_BIND_2"/>
    <property type="match status" value="1"/>
</dbReference>
<dbReference type="GO" id="GO:0003677">
    <property type="term" value="F:DNA binding"/>
    <property type="evidence" value="ECO:0007669"/>
    <property type="project" value="UniProtKB-KW"/>
</dbReference>
<dbReference type="Gene3D" id="3.40.50.300">
    <property type="entry name" value="P-loop containing nucleotide triphosphate hydrolases"/>
    <property type="match status" value="3"/>
</dbReference>
<evidence type="ECO:0000256" key="15">
    <source>
        <dbReference type="ARBA" id="ARBA00023242"/>
    </source>
</evidence>
<keyword evidence="6" id="KW-0479">Metal-binding</keyword>
<evidence type="ECO:0000256" key="13">
    <source>
        <dbReference type="ARBA" id="ARBA00023125"/>
    </source>
</evidence>
<keyword evidence="15" id="KW-0539">Nucleus</keyword>
<organism evidence="25 26">
    <name type="scientific">Dothistroma septosporum (strain NZE10 / CBS 128990)</name>
    <name type="common">Red band needle blight fungus</name>
    <name type="synonym">Mycosphaerella pini</name>
    <dbReference type="NCBI Taxonomy" id="675120"/>
    <lineage>
        <taxon>Eukaryota</taxon>
        <taxon>Fungi</taxon>
        <taxon>Dikarya</taxon>
        <taxon>Ascomycota</taxon>
        <taxon>Pezizomycotina</taxon>
        <taxon>Dothideomycetes</taxon>
        <taxon>Dothideomycetidae</taxon>
        <taxon>Mycosphaerellales</taxon>
        <taxon>Mycosphaerellaceae</taxon>
        <taxon>Dothistroma</taxon>
    </lineage>
</organism>
<evidence type="ECO:0000256" key="2">
    <source>
        <dbReference type="ARBA" id="ARBA00004123"/>
    </source>
</evidence>
<evidence type="ECO:0000256" key="23">
    <source>
        <dbReference type="SAM" id="MobiDB-lite"/>
    </source>
</evidence>
<dbReference type="GO" id="GO:0005634">
    <property type="term" value="C:nucleus"/>
    <property type="evidence" value="ECO:0007669"/>
    <property type="project" value="UniProtKB-SubCell"/>
</dbReference>
<evidence type="ECO:0000256" key="20">
    <source>
        <dbReference type="ARBA" id="ARBA00045008"/>
    </source>
</evidence>
<keyword evidence="13" id="KW-0238">DNA-binding</keyword>
<protein>
    <recommendedName>
        <fullName evidence="5">ATP-dependent DNA helicase CHL1</fullName>
        <ecNumber evidence="18">5.6.2.3</ecNumber>
    </recommendedName>
    <alternativeName>
        <fullName evidence="4">ATP-dependent DNA helicase chl1</fullName>
    </alternativeName>
    <alternativeName>
        <fullName evidence="17">Chromosome loss protein 1</fullName>
    </alternativeName>
    <alternativeName>
        <fullName evidence="19 20">DNA 5'-3' helicase CHL1</fullName>
    </alternativeName>
</protein>
<dbReference type="eggNOG" id="KOG1133">
    <property type="taxonomic scope" value="Eukaryota"/>
</dbReference>
<dbReference type="GO" id="GO:0035861">
    <property type="term" value="C:site of double-strand break"/>
    <property type="evidence" value="ECO:0007669"/>
    <property type="project" value="EnsemblFungi"/>
</dbReference>
<dbReference type="InterPro" id="IPR027417">
    <property type="entry name" value="P-loop_NTPase"/>
</dbReference>
<keyword evidence="11" id="KW-0408">Iron</keyword>
<keyword evidence="16" id="KW-0131">Cell cycle</keyword>
<evidence type="ECO:0000256" key="5">
    <source>
        <dbReference type="ARBA" id="ARBA00017386"/>
    </source>
</evidence>
<dbReference type="STRING" id="675120.N1PHZ7"/>
<evidence type="ECO:0000256" key="18">
    <source>
        <dbReference type="ARBA" id="ARBA00044969"/>
    </source>
</evidence>
<name>N1PHZ7_DOTSN</name>
<dbReference type="EC" id="5.6.2.3" evidence="18"/>
<dbReference type="OrthoDB" id="267079at2759"/>
<dbReference type="EMBL" id="KB446541">
    <property type="protein sequence ID" value="EME42213.1"/>
    <property type="molecule type" value="Genomic_DNA"/>
</dbReference>
<evidence type="ECO:0000256" key="1">
    <source>
        <dbReference type="ARBA" id="ARBA00001966"/>
    </source>
</evidence>
<keyword evidence="8" id="KW-0378">Hydrolase</keyword>
<dbReference type="SUPFAM" id="SSF52540">
    <property type="entry name" value="P-loop containing nucleoside triphosphate hydrolases"/>
    <property type="match status" value="2"/>
</dbReference>
<dbReference type="Proteomes" id="UP000016933">
    <property type="component" value="Unassembled WGS sequence"/>
</dbReference>
<dbReference type="HOGENOM" id="CLU_006515_2_0_1"/>
<evidence type="ECO:0000256" key="16">
    <source>
        <dbReference type="ARBA" id="ARBA00023306"/>
    </source>
</evidence>
<dbReference type="OMA" id="QTHQFRD"/>
<reference evidence="25 26" key="2">
    <citation type="journal article" date="2012" name="PLoS Pathog.">
        <title>Diverse lifestyles and strategies of plant pathogenesis encoded in the genomes of eighteen Dothideomycetes fungi.</title>
        <authorList>
            <person name="Ohm R.A."/>
            <person name="Feau N."/>
            <person name="Henrissat B."/>
            <person name="Schoch C.L."/>
            <person name="Horwitz B.A."/>
            <person name="Barry K.W."/>
            <person name="Condon B.J."/>
            <person name="Copeland A.C."/>
            <person name="Dhillon B."/>
            <person name="Glaser F."/>
            <person name="Hesse C.N."/>
            <person name="Kosti I."/>
            <person name="LaButti K."/>
            <person name="Lindquist E.A."/>
            <person name="Lucas S."/>
            <person name="Salamov A.A."/>
            <person name="Bradshaw R.E."/>
            <person name="Ciuffetti L."/>
            <person name="Hamelin R.C."/>
            <person name="Kema G.H.J."/>
            <person name="Lawrence C."/>
            <person name="Scott J.A."/>
            <person name="Spatafora J.W."/>
            <person name="Turgeon B.G."/>
            <person name="de Wit P.J.G.M."/>
            <person name="Zhong S."/>
            <person name="Goodwin S.B."/>
            <person name="Grigoriev I.V."/>
        </authorList>
    </citation>
    <scope>NUCLEOTIDE SEQUENCE [LARGE SCALE GENOMIC DNA]</scope>
    <source>
        <strain evidence="26">NZE10 / CBS 128990</strain>
    </source>
</reference>
<evidence type="ECO:0000256" key="12">
    <source>
        <dbReference type="ARBA" id="ARBA00023014"/>
    </source>
</evidence>
<keyword evidence="7" id="KW-0547">Nucleotide-binding</keyword>
<dbReference type="SMART" id="SM00488">
    <property type="entry name" value="DEXDc2"/>
    <property type="match status" value="1"/>
</dbReference>
<evidence type="ECO:0000256" key="7">
    <source>
        <dbReference type="ARBA" id="ARBA00022741"/>
    </source>
</evidence>
<comment type="cofactor">
    <cofactor evidence="1">
        <name>[4Fe-4S] cluster</name>
        <dbReference type="ChEBI" id="CHEBI:49883"/>
    </cofactor>
</comment>
<dbReference type="GO" id="GO:0043139">
    <property type="term" value="F:5'-3' DNA helicase activity"/>
    <property type="evidence" value="ECO:0007669"/>
    <property type="project" value="UniProtKB-EC"/>
</dbReference>
<comment type="catalytic activity">
    <reaction evidence="22">
        <text>ATP + H2O = ADP + phosphate + H(+)</text>
        <dbReference type="Rhea" id="RHEA:13065"/>
        <dbReference type="ChEBI" id="CHEBI:15377"/>
        <dbReference type="ChEBI" id="CHEBI:15378"/>
        <dbReference type="ChEBI" id="CHEBI:30616"/>
        <dbReference type="ChEBI" id="CHEBI:43474"/>
        <dbReference type="ChEBI" id="CHEBI:456216"/>
        <dbReference type="EC" id="5.6.2.3"/>
    </reaction>
</comment>
<dbReference type="GO" id="GO:0007064">
    <property type="term" value="P:mitotic sister chromatid cohesion"/>
    <property type="evidence" value="ECO:0007669"/>
    <property type="project" value="EnsemblFungi"/>
</dbReference>
<dbReference type="NCBIfam" id="TIGR00604">
    <property type="entry name" value="rad3"/>
    <property type="match status" value="1"/>
</dbReference>
<dbReference type="InterPro" id="IPR010614">
    <property type="entry name" value="RAD3-like_helicase_DEAD"/>
</dbReference>
<evidence type="ECO:0000256" key="3">
    <source>
        <dbReference type="ARBA" id="ARBA00008435"/>
    </source>
</evidence>
<dbReference type="GO" id="GO:0045005">
    <property type="term" value="P:DNA-templated DNA replication maintenance of fidelity"/>
    <property type="evidence" value="ECO:0007669"/>
    <property type="project" value="EnsemblFungi"/>
</dbReference>
<keyword evidence="12" id="KW-0411">Iron-sulfur</keyword>
<evidence type="ECO:0000256" key="9">
    <source>
        <dbReference type="ARBA" id="ARBA00022806"/>
    </source>
</evidence>
<keyword evidence="14" id="KW-0413">Isomerase</keyword>
<dbReference type="CDD" id="cd18788">
    <property type="entry name" value="SF2_C_XPD"/>
    <property type="match status" value="1"/>
</dbReference>